<comment type="caution">
    <text evidence="2">The sequence shown here is derived from an EMBL/GenBank/DDBJ whole genome shotgun (WGS) entry which is preliminary data.</text>
</comment>
<proteinExistence type="predicted"/>
<evidence type="ECO:0000313" key="3">
    <source>
        <dbReference type="Proteomes" id="UP000683360"/>
    </source>
</evidence>
<gene>
    <name evidence="2" type="ORF">MEDL_39970</name>
</gene>
<evidence type="ECO:0000256" key="1">
    <source>
        <dbReference type="SAM" id="Coils"/>
    </source>
</evidence>
<feature type="coiled-coil region" evidence="1">
    <location>
        <begin position="97"/>
        <end position="128"/>
    </location>
</feature>
<keyword evidence="1" id="KW-0175">Coiled coil</keyword>
<dbReference type="AlphaFoldDB" id="A0A8S3T929"/>
<name>A0A8S3T929_MYTED</name>
<dbReference type="EMBL" id="CAJPWZ010001945">
    <property type="protein sequence ID" value="CAG2226899.1"/>
    <property type="molecule type" value="Genomic_DNA"/>
</dbReference>
<sequence length="447" mass="51388">MSNCDVHIYQRTILYCTQHDKIICELRLSNTHKNCKCIISIDQAAKGVKNGTALADIKSRMENLSKMFHELLKCQTNNAVIFDKQRDDILEKIYTGKQQTNTDLNEIKDELNKQYQTTKQKMDEAKQNTHKRHQSVQTWIHELSSVESLSNEVNLFQTIKVLDKNIHKEETDICNQSKHYKIEINPIVKKNLPNVFQFMGKISITEEQMQIVEVHHNLQVHVPKSKDDDYQRTHSFLTSVFGLDVEIEKCCFISEERLLLFGGKTPHIFVCGYDGTVVCTVELEHKPKDVAIIDSKQAIITVMKKGFQILDLISFTLGKCIKASKHGCSGVTSRNGQIWTHDVFRTIDQIDISGNILRSITTKDCINNIVIDNNGNLYYNQFPHDYNDIYRMTRDGHVSLFFGHSDLRRPWGIDVDDKDDLIMLGAVENGPLVDMDIAVTHFETRIN</sequence>
<dbReference type="OrthoDB" id="6270329at2759"/>
<organism evidence="2 3">
    <name type="scientific">Mytilus edulis</name>
    <name type="common">Blue mussel</name>
    <dbReference type="NCBI Taxonomy" id="6550"/>
    <lineage>
        <taxon>Eukaryota</taxon>
        <taxon>Metazoa</taxon>
        <taxon>Spiralia</taxon>
        <taxon>Lophotrochozoa</taxon>
        <taxon>Mollusca</taxon>
        <taxon>Bivalvia</taxon>
        <taxon>Autobranchia</taxon>
        <taxon>Pteriomorphia</taxon>
        <taxon>Mytilida</taxon>
        <taxon>Mytiloidea</taxon>
        <taxon>Mytilidae</taxon>
        <taxon>Mytilinae</taxon>
        <taxon>Mytilus</taxon>
    </lineage>
</organism>
<dbReference type="Proteomes" id="UP000683360">
    <property type="component" value="Unassembled WGS sequence"/>
</dbReference>
<accession>A0A8S3T929</accession>
<protein>
    <recommendedName>
        <fullName evidence="4">DZIP3-like HEPN domain-containing protein</fullName>
    </recommendedName>
</protein>
<evidence type="ECO:0000313" key="2">
    <source>
        <dbReference type="EMBL" id="CAG2226899.1"/>
    </source>
</evidence>
<keyword evidence="3" id="KW-1185">Reference proteome</keyword>
<reference evidence="2" key="1">
    <citation type="submission" date="2021-03" db="EMBL/GenBank/DDBJ databases">
        <authorList>
            <person name="Bekaert M."/>
        </authorList>
    </citation>
    <scope>NUCLEOTIDE SEQUENCE</scope>
</reference>
<dbReference type="SUPFAM" id="SSF63829">
    <property type="entry name" value="Calcium-dependent phosphotriesterase"/>
    <property type="match status" value="1"/>
</dbReference>
<evidence type="ECO:0008006" key="4">
    <source>
        <dbReference type="Google" id="ProtNLM"/>
    </source>
</evidence>